<dbReference type="PANTHER" id="PTHR46579:SF2">
    <property type="entry name" value="C2H2-TYPE DOMAIN-CONTAINING PROTEIN"/>
    <property type="match status" value="1"/>
</dbReference>
<dbReference type="EMBL" id="MU806254">
    <property type="protein sequence ID" value="KAJ3837331.1"/>
    <property type="molecule type" value="Genomic_DNA"/>
</dbReference>
<comment type="caution">
    <text evidence="1">The sequence shown here is derived from an EMBL/GenBank/DDBJ whole genome shotgun (WGS) entry which is preliminary data.</text>
</comment>
<name>A0AA38UD54_9AGAR</name>
<sequence length="594" mass="68506">MCLFTVIPGKPKQHHINHALRVLVNQLLPFWGGVSYTRMARYRTGRTVFMALLPVVCDTEAAIQISGFAAHNHTYFCRRCLLPISHIHNLEPDKWVLRNPDRHKELAVEWKEASRARRDAIYRDHGVRWTELLNLPYWNPIPYTVIDDMHLGYPGLFRTHLRIIWGIDHEKNSGDGMCPDTEKQRKLSKASLRRLLNEIRANSPSLQQLLEEENRKVIWYLCFELKLRTGVGNKHEMVKQILQWVICVHAQSFSSKASSNVDPNSLPPVMQPAARIVYNKDQEFEDLKSKLLDLSARAPSLTRTKKAALQAMCQDFNILYGSKETRKTLSQRLMLYEDMVRRLLLWARQHTSALEIQTNTTFIQRQEHRDSKLKQSSPRAVIGKDLLEEIWADMARSVLPSWIQPAPQKWGIPATGKLSADEYKVVCSISLVITLIRVWGYGNKEAPQSRHYQMLLNFLDLVRSIHVVFLRETTQSSRAYYQATMLKYLRGVLELFPDAVLSSNHHLALHIIADLETLGPGHARSTPVFERINHLLQETKKNGHLGEVEATMMTSYGRMANLQILLASFPDLREEIEEALVVLKDIEREDHRGM</sequence>
<accession>A0AA38UD54</accession>
<dbReference type="AlphaFoldDB" id="A0AA38UD54"/>
<reference evidence="1" key="1">
    <citation type="submission" date="2022-08" db="EMBL/GenBank/DDBJ databases">
        <authorList>
            <consortium name="DOE Joint Genome Institute"/>
            <person name="Min B."/>
            <person name="Riley R."/>
            <person name="Sierra-Patev S."/>
            <person name="Naranjo-Ortiz M."/>
            <person name="Looney B."/>
            <person name="Konkel Z."/>
            <person name="Slot J.C."/>
            <person name="Sakamoto Y."/>
            <person name="Steenwyk J.L."/>
            <person name="Rokas A."/>
            <person name="Carro J."/>
            <person name="Camarero S."/>
            <person name="Ferreira P."/>
            <person name="Molpeceres G."/>
            <person name="Ruiz-Duenas F.J."/>
            <person name="Serrano A."/>
            <person name="Henrissat B."/>
            <person name="Drula E."/>
            <person name="Hughes K.W."/>
            <person name="Mata J.L."/>
            <person name="Ishikawa N.K."/>
            <person name="Vargas-Isla R."/>
            <person name="Ushijima S."/>
            <person name="Smith C.A."/>
            <person name="Ahrendt S."/>
            <person name="Andreopoulos W."/>
            <person name="He G."/>
            <person name="Labutti K."/>
            <person name="Lipzen A."/>
            <person name="Ng V."/>
            <person name="Sandor L."/>
            <person name="Barry K."/>
            <person name="Martinez A.T."/>
            <person name="Xiao Y."/>
            <person name="Gibbons J.G."/>
            <person name="Terashima K."/>
            <person name="Hibbett D.S."/>
            <person name="Grigoriev I.V."/>
        </authorList>
    </citation>
    <scope>NUCLEOTIDE SEQUENCE</scope>
    <source>
        <strain evidence="1">TFB9207</strain>
    </source>
</reference>
<evidence type="ECO:0000313" key="2">
    <source>
        <dbReference type="Proteomes" id="UP001163846"/>
    </source>
</evidence>
<gene>
    <name evidence="1" type="ORF">F5878DRAFT_522514</name>
</gene>
<protein>
    <submittedName>
        <fullName evidence="1">Uncharacterized protein</fullName>
    </submittedName>
</protein>
<dbReference type="Proteomes" id="UP001163846">
    <property type="component" value="Unassembled WGS sequence"/>
</dbReference>
<evidence type="ECO:0000313" key="1">
    <source>
        <dbReference type="EMBL" id="KAJ3837331.1"/>
    </source>
</evidence>
<organism evidence="1 2">
    <name type="scientific">Lentinula raphanica</name>
    <dbReference type="NCBI Taxonomy" id="153919"/>
    <lineage>
        <taxon>Eukaryota</taxon>
        <taxon>Fungi</taxon>
        <taxon>Dikarya</taxon>
        <taxon>Basidiomycota</taxon>
        <taxon>Agaricomycotina</taxon>
        <taxon>Agaricomycetes</taxon>
        <taxon>Agaricomycetidae</taxon>
        <taxon>Agaricales</taxon>
        <taxon>Marasmiineae</taxon>
        <taxon>Omphalotaceae</taxon>
        <taxon>Lentinula</taxon>
    </lineage>
</organism>
<proteinExistence type="predicted"/>
<keyword evidence="2" id="KW-1185">Reference proteome</keyword>
<dbReference type="PANTHER" id="PTHR46579">
    <property type="entry name" value="F5/8 TYPE C DOMAIN-CONTAINING PROTEIN-RELATED"/>
    <property type="match status" value="1"/>
</dbReference>
<feature type="non-terminal residue" evidence="1">
    <location>
        <position position="594"/>
    </location>
</feature>